<sequence>MSGVTNGDDQSIAADASSSSSNVKTKRKFKRRKKNQQQKGGLFDKEDQDWEENIKRRLKLDKKDNATTDSASVGRSNEISVAAVKICAGGKPQIINPDSYDRVIKRIDDSQMNKVQKPPDDFPTLEGKYVCCLCQKPSMERSLGDLFGPYYVKINKNDHHFWPPFLSKTSSTLNEKVKKFEFFYTDLWIHGFCALWTSGFYAKGNQLCGLNEFLGDYWQQKCVVCSLTGASIGCFVKNCKKAYHFVCADSAGCVLKEETMTLYCQIHKKLSA</sequence>
<keyword evidence="4" id="KW-0862">Zinc</keyword>
<dbReference type="Pfam" id="PF13771">
    <property type="entry name" value="zf-HC5HC2H"/>
    <property type="match status" value="1"/>
</dbReference>
<dbReference type="Proteomes" id="UP000887565">
    <property type="component" value="Unplaced"/>
</dbReference>
<dbReference type="PANTHER" id="PTHR14955">
    <property type="entry name" value="RETINOIC ACID INDUCED 1/TRANSCRIPTION FACTOR 20"/>
    <property type="match status" value="1"/>
</dbReference>
<keyword evidence="2" id="KW-0479">Metal-binding</keyword>
<evidence type="ECO:0000256" key="4">
    <source>
        <dbReference type="ARBA" id="ARBA00022833"/>
    </source>
</evidence>
<feature type="domain" description="PHD-type" evidence="6">
    <location>
        <begin position="148"/>
        <end position="268"/>
    </location>
</feature>
<dbReference type="WBParaSite" id="nRc.2.0.1.t03550-RA">
    <property type="protein sequence ID" value="nRc.2.0.1.t03550-RA"/>
    <property type="gene ID" value="nRc.2.0.1.g03550"/>
</dbReference>
<keyword evidence="1" id="KW-0597">Phosphoprotein</keyword>
<feature type="compositionally biased region" description="Low complexity" evidence="5">
    <location>
        <begin position="8"/>
        <end position="21"/>
    </location>
</feature>
<dbReference type="InterPro" id="IPR034732">
    <property type="entry name" value="EPHD"/>
</dbReference>
<dbReference type="OMA" id="NQVECNE"/>
<dbReference type="AlphaFoldDB" id="A0A915HQ02"/>
<feature type="region of interest" description="Disordered" evidence="5">
    <location>
        <begin position="1"/>
        <end position="48"/>
    </location>
</feature>
<dbReference type="GO" id="GO:0005634">
    <property type="term" value="C:nucleus"/>
    <property type="evidence" value="ECO:0007669"/>
    <property type="project" value="TreeGrafter"/>
</dbReference>
<dbReference type="PROSITE" id="PS51805">
    <property type="entry name" value="EPHD"/>
    <property type="match status" value="1"/>
</dbReference>
<feature type="compositionally biased region" description="Basic residues" evidence="5">
    <location>
        <begin position="24"/>
        <end position="36"/>
    </location>
</feature>
<evidence type="ECO:0000256" key="5">
    <source>
        <dbReference type="SAM" id="MobiDB-lite"/>
    </source>
</evidence>
<dbReference type="Gene3D" id="3.30.40.10">
    <property type="entry name" value="Zinc/RING finger domain, C3HC4 (zinc finger)"/>
    <property type="match status" value="1"/>
</dbReference>
<keyword evidence="7" id="KW-1185">Reference proteome</keyword>
<evidence type="ECO:0000259" key="6">
    <source>
        <dbReference type="PROSITE" id="PS51805"/>
    </source>
</evidence>
<name>A0A915HQ02_ROMCU</name>
<dbReference type="GO" id="GO:0008270">
    <property type="term" value="F:zinc ion binding"/>
    <property type="evidence" value="ECO:0007669"/>
    <property type="project" value="UniProtKB-KW"/>
</dbReference>
<evidence type="ECO:0000256" key="1">
    <source>
        <dbReference type="ARBA" id="ARBA00022553"/>
    </source>
</evidence>
<organism evidence="7 8">
    <name type="scientific">Romanomermis culicivorax</name>
    <name type="common">Nematode worm</name>
    <dbReference type="NCBI Taxonomy" id="13658"/>
    <lineage>
        <taxon>Eukaryota</taxon>
        <taxon>Metazoa</taxon>
        <taxon>Ecdysozoa</taxon>
        <taxon>Nematoda</taxon>
        <taxon>Enoplea</taxon>
        <taxon>Dorylaimia</taxon>
        <taxon>Mermithida</taxon>
        <taxon>Mermithoidea</taxon>
        <taxon>Mermithidae</taxon>
        <taxon>Romanomermis</taxon>
    </lineage>
</organism>
<dbReference type="SMART" id="SM00249">
    <property type="entry name" value="PHD"/>
    <property type="match status" value="1"/>
</dbReference>
<keyword evidence="3" id="KW-0863">Zinc-finger</keyword>
<dbReference type="InterPro" id="IPR052440">
    <property type="entry name" value="Trans_Reg/Chrom_Remod"/>
</dbReference>
<accession>A0A915HQ02</accession>
<protein>
    <submittedName>
        <fullName evidence="8">PHD-type domain-containing protein</fullName>
    </submittedName>
</protein>
<reference evidence="8" key="1">
    <citation type="submission" date="2022-11" db="UniProtKB">
        <authorList>
            <consortium name="WormBaseParasite"/>
        </authorList>
    </citation>
    <scope>IDENTIFICATION</scope>
</reference>
<dbReference type="InterPro" id="IPR013083">
    <property type="entry name" value="Znf_RING/FYVE/PHD"/>
</dbReference>
<dbReference type="InterPro" id="IPR001965">
    <property type="entry name" value="Znf_PHD"/>
</dbReference>
<dbReference type="PANTHER" id="PTHR14955:SF4">
    <property type="entry name" value="PHD-TYPE DOMAIN-CONTAINING PROTEIN"/>
    <property type="match status" value="1"/>
</dbReference>
<evidence type="ECO:0000313" key="7">
    <source>
        <dbReference type="Proteomes" id="UP000887565"/>
    </source>
</evidence>
<evidence type="ECO:0000256" key="3">
    <source>
        <dbReference type="ARBA" id="ARBA00022771"/>
    </source>
</evidence>
<dbReference type="GO" id="GO:0006357">
    <property type="term" value="P:regulation of transcription by RNA polymerase II"/>
    <property type="evidence" value="ECO:0007669"/>
    <property type="project" value="TreeGrafter"/>
</dbReference>
<evidence type="ECO:0000256" key="2">
    <source>
        <dbReference type="ARBA" id="ARBA00022723"/>
    </source>
</evidence>
<evidence type="ECO:0000313" key="8">
    <source>
        <dbReference type="WBParaSite" id="nRc.2.0.1.t03550-RA"/>
    </source>
</evidence>
<proteinExistence type="predicted"/>